<evidence type="ECO:0000313" key="3">
    <source>
        <dbReference type="Proteomes" id="UP000824090"/>
    </source>
</evidence>
<gene>
    <name evidence="2" type="ORF">IAC50_00525</name>
</gene>
<feature type="transmembrane region" description="Helical" evidence="1">
    <location>
        <begin position="120"/>
        <end position="138"/>
    </location>
</feature>
<name>A0A9D1L6G3_9FIRM</name>
<keyword evidence="1" id="KW-1133">Transmembrane helix</keyword>
<feature type="transmembrane region" description="Helical" evidence="1">
    <location>
        <begin position="159"/>
        <end position="183"/>
    </location>
</feature>
<feature type="transmembrane region" description="Helical" evidence="1">
    <location>
        <begin position="52"/>
        <end position="72"/>
    </location>
</feature>
<dbReference type="InterPro" id="IPR002798">
    <property type="entry name" value="SpoIIM-like"/>
</dbReference>
<reference evidence="2" key="2">
    <citation type="journal article" date="2021" name="PeerJ">
        <title>Extensive microbial diversity within the chicken gut microbiome revealed by metagenomics and culture.</title>
        <authorList>
            <person name="Gilroy R."/>
            <person name="Ravi A."/>
            <person name="Getino M."/>
            <person name="Pursley I."/>
            <person name="Horton D.L."/>
            <person name="Alikhan N.F."/>
            <person name="Baker D."/>
            <person name="Gharbi K."/>
            <person name="Hall N."/>
            <person name="Watson M."/>
            <person name="Adriaenssens E.M."/>
            <person name="Foster-Nyarko E."/>
            <person name="Jarju S."/>
            <person name="Secka A."/>
            <person name="Antonio M."/>
            <person name="Oren A."/>
            <person name="Chaudhuri R.R."/>
            <person name="La Ragione R."/>
            <person name="Hildebrand F."/>
            <person name="Pallen M.J."/>
        </authorList>
    </citation>
    <scope>NUCLEOTIDE SEQUENCE</scope>
    <source>
        <strain evidence="2">ChiHcec3-6078</strain>
    </source>
</reference>
<accession>A0A9D1L6G3</accession>
<organism evidence="2 3">
    <name type="scientific">Candidatus Allocopromorpha excrementigallinarum</name>
    <dbReference type="NCBI Taxonomy" id="2840742"/>
    <lineage>
        <taxon>Bacteria</taxon>
        <taxon>Bacillati</taxon>
        <taxon>Bacillota</taxon>
        <taxon>Clostridia</taxon>
        <taxon>Eubacteriales</taxon>
        <taxon>Eubacteriaceae</taxon>
        <taxon>Eubacteriaceae incertae sedis</taxon>
        <taxon>Candidatus Allocopromorpha</taxon>
    </lineage>
</organism>
<feature type="transmembrane region" description="Helical" evidence="1">
    <location>
        <begin position="84"/>
        <end position="100"/>
    </location>
</feature>
<reference evidence="2" key="1">
    <citation type="submission" date="2020-10" db="EMBL/GenBank/DDBJ databases">
        <authorList>
            <person name="Gilroy R."/>
        </authorList>
    </citation>
    <scope>NUCLEOTIDE SEQUENCE</scope>
    <source>
        <strain evidence="2">ChiHcec3-6078</strain>
    </source>
</reference>
<dbReference type="EMBL" id="DVMP01000010">
    <property type="protein sequence ID" value="HIU24968.1"/>
    <property type="molecule type" value="Genomic_DNA"/>
</dbReference>
<comment type="caution">
    <text evidence="2">The sequence shown here is derived from an EMBL/GenBank/DDBJ whole genome shotgun (WGS) entry which is preliminary data.</text>
</comment>
<dbReference type="Pfam" id="PF01944">
    <property type="entry name" value="SpoIIM"/>
    <property type="match status" value="1"/>
</dbReference>
<keyword evidence="1" id="KW-0472">Membrane</keyword>
<evidence type="ECO:0000313" key="2">
    <source>
        <dbReference type="EMBL" id="HIU24968.1"/>
    </source>
</evidence>
<dbReference type="Proteomes" id="UP000824090">
    <property type="component" value="Unassembled WGS sequence"/>
</dbReference>
<evidence type="ECO:0000256" key="1">
    <source>
        <dbReference type="SAM" id="Phobius"/>
    </source>
</evidence>
<sequence length="185" mass="19819">MKKIGLIFIFIFLTGLFAGLFFSTSLSAEGNDSLSGLMTLAFSEKSPGFARVFTASLISNFTLVILMLPAVFSRLFSPLPAALLWYKSFAIGFCSGLLYINSPEDAFIISLVRFLPQNVFFIPAFIFIAALFFHISHSGGLKAVYPAGKKSRRGGSPPLLLYAAAGAALIVIGSVAEGIFSLISL</sequence>
<protein>
    <submittedName>
        <fullName evidence="2">Stage II sporulation protein M</fullName>
    </submittedName>
</protein>
<dbReference type="AlphaFoldDB" id="A0A9D1L6G3"/>
<proteinExistence type="predicted"/>
<keyword evidence="1" id="KW-0812">Transmembrane</keyword>